<organism evidence="1 2">
    <name type="scientific">Panagrolaimus sp. PS1159</name>
    <dbReference type="NCBI Taxonomy" id="55785"/>
    <lineage>
        <taxon>Eukaryota</taxon>
        <taxon>Metazoa</taxon>
        <taxon>Ecdysozoa</taxon>
        <taxon>Nematoda</taxon>
        <taxon>Chromadorea</taxon>
        <taxon>Rhabditida</taxon>
        <taxon>Tylenchina</taxon>
        <taxon>Panagrolaimomorpha</taxon>
        <taxon>Panagrolaimoidea</taxon>
        <taxon>Panagrolaimidae</taxon>
        <taxon>Panagrolaimus</taxon>
    </lineage>
</organism>
<name>A0AC35FPD3_9BILA</name>
<accession>A0AC35FPD3</accession>
<proteinExistence type="predicted"/>
<sequence length="448" mass="50865">MLHRSPSGAQRKIRQRREEISQQHKQTSSSSLQQQQQRSFVSSETMTTTSSNETFIDLEYRTLVDSSAYRSILDDNNIICDIGKSSEDFPTNRVAINTFAKPEPPRRTLGAIDDSNISKNTDKYTYPPHDNLNGQIFPGKPTVEVHPMPAPRNSFNSLSKNIIPPPIPKKPERLKKMSTSSNTGKYSDDIMSISVSPNENELPNDSHIRQDAETSSDTSLFDKIVPKCYSVPCSSIEALDKLHTSPLVRSIEEKFDDVRASVIESDSTELTELERRLISTINKLTKKVNERTSDLDSIKNEKESAITTIQSLLGSHSTFPKIEKEIRMRAHLIQLEGVARVRLQQISSLGKEQASALLSRSSYWQDKIKDIRYLAVFVSQRISEIEDEIYNYLDQEDFTTYKKCMDLLIELEAENTETAEKLATVQKQIEQLENISSFQNSGKIKHEN</sequence>
<evidence type="ECO:0000313" key="2">
    <source>
        <dbReference type="WBParaSite" id="PS1159_v2.g19606.t1"/>
    </source>
</evidence>
<evidence type="ECO:0000313" key="1">
    <source>
        <dbReference type="Proteomes" id="UP000887580"/>
    </source>
</evidence>
<dbReference type="Proteomes" id="UP000887580">
    <property type="component" value="Unplaced"/>
</dbReference>
<reference evidence="2" key="1">
    <citation type="submission" date="2022-11" db="UniProtKB">
        <authorList>
            <consortium name="WormBaseParasite"/>
        </authorList>
    </citation>
    <scope>IDENTIFICATION</scope>
</reference>
<protein>
    <submittedName>
        <fullName evidence="2">Uncharacterized protein</fullName>
    </submittedName>
</protein>
<dbReference type="WBParaSite" id="PS1159_v2.g19606.t1">
    <property type="protein sequence ID" value="PS1159_v2.g19606.t1"/>
    <property type="gene ID" value="PS1159_v2.g19606"/>
</dbReference>